<evidence type="ECO:0000256" key="8">
    <source>
        <dbReference type="PROSITE-ProRule" id="PRU01360"/>
    </source>
</evidence>
<dbReference type="STRING" id="1454201.NMS_0439"/>
<evidence type="ECO:0000259" key="10">
    <source>
        <dbReference type="Pfam" id="PF00593"/>
    </source>
</evidence>
<dbReference type="KEGG" id="nmf:NMS_0439"/>
<dbReference type="InterPro" id="IPR036942">
    <property type="entry name" value="Beta-barrel_TonB_sf"/>
</dbReference>
<dbReference type="InterPro" id="IPR037066">
    <property type="entry name" value="Plug_dom_sf"/>
</dbReference>
<evidence type="ECO:0000313" key="13">
    <source>
        <dbReference type="Proteomes" id="UP000031760"/>
    </source>
</evidence>
<keyword evidence="3 8" id="KW-1134">Transmembrane beta strand</keyword>
<dbReference type="Pfam" id="PF00593">
    <property type="entry name" value="TonB_dep_Rec_b-barrel"/>
    <property type="match status" value="1"/>
</dbReference>
<dbReference type="InterPro" id="IPR012910">
    <property type="entry name" value="Plug_dom"/>
</dbReference>
<dbReference type="AlphaFoldDB" id="W8VUB2"/>
<dbReference type="HOGENOM" id="CLU_008287_13_0_10"/>
<keyword evidence="2 8" id="KW-0813">Transport</keyword>
<dbReference type="InterPro" id="IPR039426">
    <property type="entry name" value="TonB-dep_rcpt-like"/>
</dbReference>
<feature type="domain" description="TonB-dependent receptor-like beta-barrel" evidence="10">
    <location>
        <begin position="209"/>
        <end position="623"/>
    </location>
</feature>
<keyword evidence="6 8" id="KW-0472">Membrane</keyword>
<dbReference type="CDD" id="cd01347">
    <property type="entry name" value="ligand_gated_channel"/>
    <property type="match status" value="1"/>
</dbReference>
<comment type="subcellular location">
    <subcellularLocation>
        <location evidence="1 8">Cell outer membrane</location>
        <topology evidence="1 8">Multi-pass membrane protein</topology>
    </subcellularLocation>
</comment>
<dbReference type="PROSITE" id="PS52016">
    <property type="entry name" value="TONB_DEPENDENT_REC_3"/>
    <property type="match status" value="1"/>
</dbReference>
<keyword evidence="4 8" id="KW-0812">Transmembrane</keyword>
<dbReference type="InterPro" id="IPR000531">
    <property type="entry name" value="Beta-barrel_TonB"/>
</dbReference>
<comment type="similarity">
    <text evidence="8 9">Belongs to the TonB-dependent receptor family.</text>
</comment>
<organism evidence="12 13">
    <name type="scientific">Nonlabens marinus S1-08</name>
    <dbReference type="NCBI Taxonomy" id="1454201"/>
    <lineage>
        <taxon>Bacteria</taxon>
        <taxon>Pseudomonadati</taxon>
        <taxon>Bacteroidota</taxon>
        <taxon>Flavobacteriia</taxon>
        <taxon>Flavobacteriales</taxon>
        <taxon>Flavobacteriaceae</taxon>
        <taxon>Nonlabens</taxon>
    </lineage>
</organism>
<keyword evidence="5 9" id="KW-0798">TonB box</keyword>
<evidence type="ECO:0000256" key="4">
    <source>
        <dbReference type="ARBA" id="ARBA00022692"/>
    </source>
</evidence>
<reference evidence="12 13" key="1">
    <citation type="journal article" date="2014" name="Proc. Natl. Acad. Sci. U.S.A.">
        <title>Functional characterization of flavobacteria rhodopsins reveals a unique class of light-driven chloride pump in bacteria.</title>
        <authorList>
            <person name="Yoshizawa S."/>
            <person name="Kumagai Y."/>
            <person name="Kim H."/>
            <person name="Ogura Y."/>
            <person name="Hayashi T."/>
            <person name="Iwasaki W."/>
            <person name="DeLong E.F."/>
            <person name="Kogure K."/>
        </authorList>
    </citation>
    <scope>NUCLEOTIDE SEQUENCE [LARGE SCALE GENOMIC DNA]</scope>
    <source>
        <strain evidence="12 13">S1-08</strain>
    </source>
</reference>
<evidence type="ECO:0000259" key="11">
    <source>
        <dbReference type="Pfam" id="PF07715"/>
    </source>
</evidence>
<dbReference type="Pfam" id="PF07715">
    <property type="entry name" value="Plug"/>
    <property type="match status" value="1"/>
</dbReference>
<dbReference type="Gene3D" id="2.170.130.10">
    <property type="entry name" value="TonB-dependent receptor, plug domain"/>
    <property type="match status" value="1"/>
</dbReference>
<evidence type="ECO:0000256" key="6">
    <source>
        <dbReference type="ARBA" id="ARBA00023136"/>
    </source>
</evidence>
<dbReference type="Gene3D" id="2.40.170.20">
    <property type="entry name" value="TonB-dependent receptor, beta-barrel domain"/>
    <property type="match status" value="1"/>
</dbReference>
<proteinExistence type="inferred from homology"/>
<dbReference type="Proteomes" id="UP000031760">
    <property type="component" value="Chromosome"/>
</dbReference>
<evidence type="ECO:0000313" key="12">
    <source>
        <dbReference type="EMBL" id="BAO54448.1"/>
    </source>
</evidence>
<dbReference type="GO" id="GO:0009279">
    <property type="term" value="C:cell outer membrane"/>
    <property type="evidence" value="ECO:0007669"/>
    <property type="project" value="UniProtKB-SubCell"/>
</dbReference>
<dbReference type="OrthoDB" id="9775095at2"/>
<protein>
    <submittedName>
        <fullName evidence="12">TonB-dependent receptor</fullName>
    </submittedName>
</protein>
<dbReference type="RefSeq" id="WP_041495165.1">
    <property type="nucleotide sequence ID" value="NZ_AP014548.1"/>
</dbReference>
<dbReference type="PANTHER" id="PTHR30069">
    <property type="entry name" value="TONB-DEPENDENT OUTER MEMBRANE RECEPTOR"/>
    <property type="match status" value="1"/>
</dbReference>
<dbReference type="PANTHER" id="PTHR30069:SF28">
    <property type="entry name" value="TONB-DEPENDENT RECEPTOR YNCD-RELATED"/>
    <property type="match status" value="1"/>
</dbReference>
<dbReference type="GO" id="GO:0044718">
    <property type="term" value="P:siderophore transmembrane transport"/>
    <property type="evidence" value="ECO:0007669"/>
    <property type="project" value="TreeGrafter"/>
</dbReference>
<evidence type="ECO:0000256" key="1">
    <source>
        <dbReference type="ARBA" id="ARBA00004571"/>
    </source>
</evidence>
<sequence>MHSQIDSLETVRIQVAAPVDLQNTTVDLPFSISTRNFKGSQTAKQQLSLDEYLYGIPGLFVLNRNNYSQDLRISLRGFGARSAFGIRGIKIVVDGIPETTPDGQGQIDNLTLGLIDNLQVLRGPASLLYGNAGGGVININTVSQIDSTYIEAGAVAGNFGMNKFDLTSGIKHDAGVSVISFSRTSSEGYRDFSGFETNQFNWKSAFDLKNDNNFSIQLNYTDSPFALDAGGLTLSEVKQDRRQARDRNVQFDSQEQVRQLKTGVSYDQSWGNLSLQTYGFYSYRDFDNKLPFESGGQVQLYRNYYGQGSYLTYDSQNDRLKNKFQIGYSLAFQADQRLRYDNMDGDRGALDFNQLETYNNYGFYAVDRLSIGQWNILGGLRYDINNLKAEVRSGDDNSGSQNLNSWSGSAGINYELNPSQRFFANVATSFETPALSELSSNPDGSSGFNPDLTPQKAVNYEVGFKSQESALQYSAAVFYIQTTDDLVPFEQAQFPGRTFYRNAGSTQRYGLELSATAAITQNLAVNASYTYSDFAYADYNLDGQDLEGKLLPGIPKHLASLGLTYQVENGLFLQLNTTYRGALFADDLNDAKIKDALISDLSASYPLQLGNTRFTVLGGVNNLFNSSYFDNVRINAFGGRFYEPAPGVHVYAGLRVRI</sequence>
<dbReference type="SUPFAM" id="SSF56935">
    <property type="entry name" value="Porins"/>
    <property type="match status" value="1"/>
</dbReference>
<keyword evidence="7 8" id="KW-0998">Cell outer membrane</keyword>
<dbReference type="GO" id="GO:0015344">
    <property type="term" value="F:siderophore uptake transmembrane transporter activity"/>
    <property type="evidence" value="ECO:0007669"/>
    <property type="project" value="TreeGrafter"/>
</dbReference>
<name>W8VUB2_9FLAO</name>
<accession>W8VUB2</accession>
<evidence type="ECO:0000256" key="5">
    <source>
        <dbReference type="ARBA" id="ARBA00023077"/>
    </source>
</evidence>
<gene>
    <name evidence="12" type="ORF">NMS_0439</name>
</gene>
<keyword evidence="12" id="KW-0675">Receptor</keyword>
<dbReference type="EMBL" id="AP014548">
    <property type="protein sequence ID" value="BAO54448.1"/>
    <property type="molecule type" value="Genomic_DNA"/>
</dbReference>
<feature type="domain" description="TonB-dependent receptor plug" evidence="11">
    <location>
        <begin position="31"/>
        <end position="136"/>
    </location>
</feature>
<evidence type="ECO:0000256" key="2">
    <source>
        <dbReference type="ARBA" id="ARBA00022448"/>
    </source>
</evidence>
<evidence type="ECO:0000256" key="9">
    <source>
        <dbReference type="RuleBase" id="RU003357"/>
    </source>
</evidence>
<keyword evidence="13" id="KW-1185">Reference proteome</keyword>
<evidence type="ECO:0000256" key="3">
    <source>
        <dbReference type="ARBA" id="ARBA00022452"/>
    </source>
</evidence>
<evidence type="ECO:0000256" key="7">
    <source>
        <dbReference type="ARBA" id="ARBA00023237"/>
    </source>
</evidence>